<name>A0A0E0QSB3_ORYRU</name>
<evidence type="ECO:0000313" key="2">
    <source>
        <dbReference type="Proteomes" id="UP000008022"/>
    </source>
</evidence>
<keyword evidence="2" id="KW-1185">Reference proteome</keyword>
<evidence type="ECO:0000313" key="1">
    <source>
        <dbReference type="EnsemblPlants" id="ORUFI09G13610.1"/>
    </source>
</evidence>
<reference evidence="2" key="1">
    <citation type="submission" date="2013-06" db="EMBL/GenBank/DDBJ databases">
        <authorList>
            <person name="Zhao Q."/>
        </authorList>
    </citation>
    <scope>NUCLEOTIDE SEQUENCE</scope>
    <source>
        <strain evidence="2">cv. W1943</strain>
    </source>
</reference>
<dbReference type="Gramene" id="ORUFI09G13610.1">
    <property type="protein sequence ID" value="ORUFI09G13610.1"/>
    <property type="gene ID" value="ORUFI09G13610"/>
</dbReference>
<reference evidence="1" key="2">
    <citation type="submission" date="2015-06" db="UniProtKB">
        <authorList>
            <consortium name="EnsemblPlants"/>
        </authorList>
    </citation>
    <scope>IDENTIFICATION</scope>
</reference>
<protein>
    <submittedName>
        <fullName evidence="1">Uncharacterized protein</fullName>
    </submittedName>
</protein>
<dbReference type="AlphaFoldDB" id="A0A0E0QSB3"/>
<proteinExistence type="predicted"/>
<dbReference type="Proteomes" id="UP000008022">
    <property type="component" value="Unassembled WGS sequence"/>
</dbReference>
<dbReference type="HOGENOM" id="CLU_2871669_0_0_1"/>
<accession>A0A0E0QSB3</accession>
<dbReference type="EnsemblPlants" id="ORUFI09G13610.1">
    <property type="protein sequence ID" value="ORUFI09G13610.1"/>
    <property type="gene ID" value="ORUFI09G13610"/>
</dbReference>
<sequence>MTGKEHYPCPLLVGAMYPWVCPFTRHKLIVQHFNHKSPQAKRHYHSLKKVYSCTKFNNTSVTNH</sequence>
<organism evidence="1 2">
    <name type="scientific">Oryza rufipogon</name>
    <name type="common">Brownbeard rice</name>
    <name type="synonym">Asian wild rice</name>
    <dbReference type="NCBI Taxonomy" id="4529"/>
    <lineage>
        <taxon>Eukaryota</taxon>
        <taxon>Viridiplantae</taxon>
        <taxon>Streptophyta</taxon>
        <taxon>Embryophyta</taxon>
        <taxon>Tracheophyta</taxon>
        <taxon>Spermatophyta</taxon>
        <taxon>Magnoliopsida</taxon>
        <taxon>Liliopsida</taxon>
        <taxon>Poales</taxon>
        <taxon>Poaceae</taxon>
        <taxon>BOP clade</taxon>
        <taxon>Oryzoideae</taxon>
        <taxon>Oryzeae</taxon>
        <taxon>Oryzinae</taxon>
        <taxon>Oryza</taxon>
    </lineage>
</organism>